<reference evidence="3" key="1">
    <citation type="submission" date="2020-08" db="EMBL/GenBank/DDBJ databases">
        <title>Multicomponent nature underlies the extraordinary mechanical properties of spider dragline silk.</title>
        <authorList>
            <person name="Kono N."/>
            <person name="Nakamura H."/>
            <person name="Mori M."/>
            <person name="Yoshida Y."/>
            <person name="Ohtoshi R."/>
            <person name="Malay A.D."/>
            <person name="Moran D.A.P."/>
            <person name="Tomita M."/>
            <person name="Numata K."/>
            <person name="Arakawa K."/>
        </authorList>
    </citation>
    <scope>NUCLEOTIDE SEQUENCE</scope>
</reference>
<dbReference type="Proteomes" id="UP000887013">
    <property type="component" value="Unassembled WGS sequence"/>
</dbReference>
<evidence type="ECO:0000313" key="3">
    <source>
        <dbReference type="EMBL" id="GFT79416.1"/>
    </source>
</evidence>
<dbReference type="SUPFAM" id="SSF102198">
    <property type="entry name" value="Putative cyclase"/>
    <property type="match status" value="1"/>
</dbReference>
<evidence type="ECO:0000256" key="2">
    <source>
        <dbReference type="SAM" id="Phobius"/>
    </source>
</evidence>
<evidence type="ECO:0008006" key="5">
    <source>
        <dbReference type="Google" id="ProtNLM"/>
    </source>
</evidence>
<evidence type="ECO:0000256" key="1">
    <source>
        <dbReference type="ARBA" id="ARBA00007865"/>
    </source>
</evidence>
<accession>A0A8X6PQR0</accession>
<sequence>MDKQQLGCSRPIPAKRYLVFFAFYTAEQIGTSKSSCPSRKMSLLSAVACLLPILTVTVCAPIPFEMVDMTYTFDENTLFWPEQKKFELAVKMNGTTKGGFWLQTEEYFSGIHVGTHMDAPCHFAKGRWTVDQIPLNHLVAPAAVVDITKKAELDRDALVEIEDLQNWEMITGHILNGTIIMIRSGWGRRWPNREAYTGTADQDPTKLHFPGMSKAAAQWLVDRRRIYGVGIDTLSVDNGVSQDFPTHRILLDKNIFGLENVANMEKLPIYGATIYAMPMKVGKASGAPTRIMATYPKHLPFYWGK</sequence>
<dbReference type="PANTHER" id="PTHR31118">
    <property type="entry name" value="CYCLASE-LIKE PROTEIN 2"/>
    <property type="match status" value="1"/>
</dbReference>
<protein>
    <recommendedName>
        <fullName evidence="5">Kynurenine formamidase</fullName>
    </recommendedName>
</protein>
<keyword evidence="2" id="KW-1133">Transmembrane helix</keyword>
<dbReference type="OrthoDB" id="7108654at2759"/>
<organism evidence="3 4">
    <name type="scientific">Nephila pilipes</name>
    <name type="common">Giant wood spider</name>
    <name type="synonym">Nephila maculata</name>
    <dbReference type="NCBI Taxonomy" id="299642"/>
    <lineage>
        <taxon>Eukaryota</taxon>
        <taxon>Metazoa</taxon>
        <taxon>Ecdysozoa</taxon>
        <taxon>Arthropoda</taxon>
        <taxon>Chelicerata</taxon>
        <taxon>Arachnida</taxon>
        <taxon>Araneae</taxon>
        <taxon>Araneomorphae</taxon>
        <taxon>Entelegynae</taxon>
        <taxon>Araneoidea</taxon>
        <taxon>Nephilidae</taxon>
        <taxon>Nephila</taxon>
    </lineage>
</organism>
<dbReference type="AlphaFoldDB" id="A0A8X6PQR0"/>
<feature type="transmembrane region" description="Helical" evidence="2">
    <location>
        <begin position="43"/>
        <end position="64"/>
    </location>
</feature>
<proteinExistence type="inferred from homology"/>
<dbReference type="Pfam" id="PF04199">
    <property type="entry name" value="Cyclase"/>
    <property type="match status" value="1"/>
</dbReference>
<name>A0A8X6PQR0_NEPPI</name>
<dbReference type="GO" id="GO:0004061">
    <property type="term" value="F:arylformamidase activity"/>
    <property type="evidence" value="ECO:0007669"/>
    <property type="project" value="InterPro"/>
</dbReference>
<dbReference type="InterPro" id="IPR037175">
    <property type="entry name" value="KFase_sf"/>
</dbReference>
<dbReference type="InterPro" id="IPR007325">
    <property type="entry name" value="KFase/CYL"/>
</dbReference>
<dbReference type="Gene3D" id="3.50.30.50">
    <property type="entry name" value="Putative cyclase"/>
    <property type="match status" value="1"/>
</dbReference>
<keyword evidence="2" id="KW-0812">Transmembrane</keyword>
<dbReference type="EMBL" id="BMAW01071733">
    <property type="protein sequence ID" value="GFT79416.1"/>
    <property type="molecule type" value="Genomic_DNA"/>
</dbReference>
<keyword evidence="2" id="KW-0472">Membrane</keyword>
<keyword evidence="4" id="KW-1185">Reference proteome</keyword>
<dbReference type="PANTHER" id="PTHR31118:SF12">
    <property type="entry name" value="CYCLASE-LIKE PROTEIN 2"/>
    <property type="match status" value="1"/>
</dbReference>
<evidence type="ECO:0000313" key="4">
    <source>
        <dbReference type="Proteomes" id="UP000887013"/>
    </source>
</evidence>
<comment type="similarity">
    <text evidence="1">Belongs to the Cyclase 1 superfamily.</text>
</comment>
<dbReference type="GO" id="GO:0019441">
    <property type="term" value="P:L-tryptophan catabolic process to kynurenine"/>
    <property type="evidence" value="ECO:0007669"/>
    <property type="project" value="InterPro"/>
</dbReference>
<gene>
    <name evidence="3" type="primary">AVEN_12391_1</name>
    <name evidence="3" type="ORF">NPIL_559181</name>
</gene>
<comment type="caution">
    <text evidence="3">The sequence shown here is derived from an EMBL/GenBank/DDBJ whole genome shotgun (WGS) entry which is preliminary data.</text>
</comment>